<evidence type="ECO:0000313" key="3">
    <source>
        <dbReference type="Proteomes" id="UP000010482"/>
    </source>
</evidence>
<dbReference type="InterPro" id="IPR008538">
    <property type="entry name" value="Uma2"/>
</dbReference>
<dbReference type="EMBL" id="CP003944">
    <property type="protein sequence ID" value="AFZ50191.1"/>
    <property type="molecule type" value="Genomic_DNA"/>
</dbReference>
<dbReference type="PATRIC" id="fig|13035.3.peg.1694"/>
<dbReference type="Pfam" id="PF05685">
    <property type="entry name" value="Uma2"/>
    <property type="match status" value="1"/>
</dbReference>
<feature type="domain" description="Putative restriction endonuclease" evidence="1">
    <location>
        <begin position="27"/>
        <end position="190"/>
    </location>
</feature>
<dbReference type="Proteomes" id="UP000010482">
    <property type="component" value="Chromosome"/>
</dbReference>
<dbReference type="RefSeq" id="WP_015229195.1">
    <property type="nucleotide sequence ID" value="NC_019780.1"/>
</dbReference>
<name>K9YTE6_DACS8</name>
<dbReference type="AlphaFoldDB" id="K9YTE6"/>
<evidence type="ECO:0000259" key="1">
    <source>
        <dbReference type="Pfam" id="PF05685"/>
    </source>
</evidence>
<keyword evidence="3" id="KW-1185">Reference proteome</keyword>
<dbReference type="InterPro" id="IPR011335">
    <property type="entry name" value="Restrct_endonuc-II-like"/>
</dbReference>
<evidence type="ECO:0000313" key="2">
    <source>
        <dbReference type="EMBL" id="AFZ50191.1"/>
    </source>
</evidence>
<dbReference type="STRING" id="13035.Dacsa_1506"/>
<dbReference type="eggNOG" id="COG4636">
    <property type="taxonomic scope" value="Bacteria"/>
</dbReference>
<dbReference type="KEGG" id="dsl:Dacsa_1506"/>
<dbReference type="PANTHER" id="PTHR35400:SF1">
    <property type="entry name" value="SLR1083 PROTEIN"/>
    <property type="match status" value="1"/>
</dbReference>
<sequence>MVTQIKKNVKTETWIDSSWDNYLQVLETLPDEKGKSYYHHQQYRIEMSPLGNSHASDHSLINYIVHLYGTLKGIELNGKDNPTLRKPNFREAQADLAFYVGKNANVIPWGTSIINLDQYPAPNLVIEIASSSLADDFGKKRLLYEDLAVEEYWVVDVKKAQVTAFKIEKQGSYRLNTSQVLPNLEISLVTEALLQSRETTHTQVGNWLLQQFQN</sequence>
<dbReference type="SUPFAM" id="SSF52980">
    <property type="entry name" value="Restriction endonuclease-like"/>
    <property type="match status" value="1"/>
</dbReference>
<proteinExistence type="predicted"/>
<gene>
    <name evidence="2" type="ORF">Dacsa_1506</name>
</gene>
<dbReference type="OrthoDB" id="459822at2"/>
<dbReference type="CDD" id="cd06260">
    <property type="entry name" value="DUF820-like"/>
    <property type="match status" value="1"/>
</dbReference>
<protein>
    <recommendedName>
        <fullName evidence="1">Putative restriction endonuclease domain-containing protein</fullName>
    </recommendedName>
</protein>
<dbReference type="PANTHER" id="PTHR35400">
    <property type="entry name" value="SLR1083 PROTEIN"/>
    <property type="match status" value="1"/>
</dbReference>
<dbReference type="InterPro" id="IPR012296">
    <property type="entry name" value="Nuclease_put_TT1808"/>
</dbReference>
<accession>K9YTE6</accession>
<organism evidence="2 3">
    <name type="scientific">Dactylococcopsis salina (strain PCC 8305)</name>
    <name type="common">Myxobactron salinum</name>
    <dbReference type="NCBI Taxonomy" id="13035"/>
    <lineage>
        <taxon>Bacteria</taxon>
        <taxon>Bacillati</taxon>
        <taxon>Cyanobacteriota</taxon>
        <taxon>Cyanophyceae</taxon>
        <taxon>Nodosilineales</taxon>
        <taxon>Cymatolegaceae</taxon>
        <taxon>Dactylococcopsis</taxon>
    </lineage>
</organism>
<reference evidence="2" key="1">
    <citation type="submission" date="2012-04" db="EMBL/GenBank/DDBJ databases">
        <title>Finished genome of Dactylococcopsis salina PCC 8305.</title>
        <authorList>
            <consortium name="US DOE Joint Genome Institute"/>
            <person name="Gugger M."/>
            <person name="Coursin T."/>
            <person name="Rippka R."/>
            <person name="Tandeau De Marsac N."/>
            <person name="Huntemann M."/>
            <person name="Wei C.-L."/>
            <person name="Han J."/>
            <person name="Detter J.C."/>
            <person name="Han C."/>
            <person name="Tapia R."/>
            <person name="Daligault H."/>
            <person name="Chen A."/>
            <person name="Krypides N."/>
            <person name="Mavromatis K."/>
            <person name="Markowitz V."/>
            <person name="Szeto E."/>
            <person name="Ivanova N."/>
            <person name="Ovchinnikova G."/>
            <person name="Pagani I."/>
            <person name="Pati A."/>
            <person name="Goodwin L."/>
            <person name="Peters L."/>
            <person name="Pitluck S."/>
            <person name="Woyke T."/>
            <person name="Kerfeld C."/>
        </authorList>
    </citation>
    <scope>NUCLEOTIDE SEQUENCE [LARGE SCALE GENOMIC DNA]</scope>
    <source>
        <strain evidence="2">PCC 8305</strain>
    </source>
</reference>
<dbReference type="HOGENOM" id="CLU_112364_0_0_3"/>
<dbReference type="Gene3D" id="3.90.1570.10">
    <property type="entry name" value="tt1808, chain A"/>
    <property type="match status" value="1"/>
</dbReference>